<evidence type="ECO:0000313" key="1">
    <source>
        <dbReference type="EMBL" id="KAL3671453.1"/>
    </source>
</evidence>
<evidence type="ECO:0008006" key="3">
    <source>
        <dbReference type="Google" id="ProtNLM"/>
    </source>
</evidence>
<sequence length="141" mass="15584">MALRAELRSGATCTVSQVQLSRYLRTIQSVIRPAGAGIVDDVDAQFRRFLQSFCLPAGAESSSVAWRAVLKYQMWIFATTRCRSGLATWSGHRGADPDLGVREANQNHCVRAELEGARKLAQERLIGQRQSEARFGFNAIA</sequence>
<name>A0ABD3FXI6_9STRA</name>
<gene>
    <name evidence="1" type="ORF">V7S43_003375</name>
</gene>
<comment type="caution">
    <text evidence="1">The sequence shown here is derived from an EMBL/GenBank/DDBJ whole genome shotgun (WGS) entry which is preliminary data.</text>
</comment>
<dbReference type="AlphaFoldDB" id="A0ABD3FXI6"/>
<dbReference type="EMBL" id="JBIMZQ010000005">
    <property type="protein sequence ID" value="KAL3671453.1"/>
    <property type="molecule type" value="Genomic_DNA"/>
</dbReference>
<accession>A0ABD3FXI6</accession>
<organism evidence="1 2">
    <name type="scientific">Phytophthora oleae</name>
    <dbReference type="NCBI Taxonomy" id="2107226"/>
    <lineage>
        <taxon>Eukaryota</taxon>
        <taxon>Sar</taxon>
        <taxon>Stramenopiles</taxon>
        <taxon>Oomycota</taxon>
        <taxon>Peronosporomycetes</taxon>
        <taxon>Peronosporales</taxon>
        <taxon>Peronosporaceae</taxon>
        <taxon>Phytophthora</taxon>
    </lineage>
</organism>
<dbReference type="Proteomes" id="UP001632037">
    <property type="component" value="Unassembled WGS sequence"/>
</dbReference>
<protein>
    <recommendedName>
        <fullName evidence="3">Integrase SAM-like N-terminal domain-containing protein</fullName>
    </recommendedName>
</protein>
<keyword evidence="2" id="KW-1185">Reference proteome</keyword>
<evidence type="ECO:0000313" key="2">
    <source>
        <dbReference type="Proteomes" id="UP001632037"/>
    </source>
</evidence>
<proteinExistence type="predicted"/>
<reference evidence="1 2" key="1">
    <citation type="submission" date="2024-09" db="EMBL/GenBank/DDBJ databases">
        <title>Genome sequencing and assembly of Phytophthora oleae, isolate VK10A, causative agent of rot of olive drupes.</title>
        <authorList>
            <person name="Conti Taguali S."/>
            <person name="Riolo M."/>
            <person name="La Spada F."/>
            <person name="Cacciola S.O."/>
            <person name="Dionisio G."/>
        </authorList>
    </citation>
    <scope>NUCLEOTIDE SEQUENCE [LARGE SCALE GENOMIC DNA]</scope>
    <source>
        <strain evidence="1 2">VK10A</strain>
    </source>
</reference>